<dbReference type="PROSITE" id="PS00895">
    <property type="entry name" value="3_HYDROXYISOBUT_DH"/>
    <property type="match status" value="1"/>
</dbReference>
<dbReference type="AlphaFoldDB" id="A0A2S5GBM5"/>
<name>A0A2S5GBM5_9BACL</name>
<dbReference type="InterPro" id="IPR015815">
    <property type="entry name" value="HIBADH-related"/>
</dbReference>
<dbReference type="GO" id="GO:0016491">
    <property type="term" value="F:oxidoreductase activity"/>
    <property type="evidence" value="ECO:0007669"/>
    <property type="project" value="UniProtKB-KW"/>
</dbReference>
<organism evidence="7 8">
    <name type="scientific">Jeotgalibacillus proteolyticus</name>
    <dbReference type="NCBI Taxonomy" id="2082395"/>
    <lineage>
        <taxon>Bacteria</taxon>
        <taxon>Bacillati</taxon>
        <taxon>Bacillota</taxon>
        <taxon>Bacilli</taxon>
        <taxon>Bacillales</taxon>
        <taxon>Caryophanaceae</taxon>
        <taxon>Jeotgalibacillus</taxon>
    </lineage>
</organism>
<dbReference type="PIRSF" id="PIRSF000103">
    <property type="entry name" value="HIBADH"/>
    <property type="match status" value="1"/>
</dbReference>
<dbReference type="GO" id="GO:0050661">
    <property type="term" value="F:NADP binding"/>
    <property type="evidence" value="ECO:0007669"/>
    <property type="project" value="InterPro"/>
</dbReference>
<proteinExistence type="inferred from homology"/>
<dbReference type="InterPro" id="IPR036291">
    <property type="entry name" value="NAD(P)-bd_dom_sf"/>
</dbReference>
<feature type="active site" evidence="4">
    <location>
        <position position="173"/>
    </location>
</feature>
<dbReference type="InterPro" id="IPR013328">
    <property type="entry name" value="6PGD_dom2"/>
</dbReference>
<keyword evidence="3" id="KW-0520">NAD</keyword>
<dbReference type="RefSeq" id="WP_104058360.1">
    <property type="nucleotide sequence ID" value="NZ_PREZ01000004.1"/>
</dbReference>
<reference evidence="7 8" key="1">
    <citation type="submission" date="2018-02" db="EMBL/GenBank/DDBJ databases">
        <title>Jeotgalibacillus proteolyticum sp. nov. a protease producing bacterium isolated from ocean sediments of Laizhou Bay.</title>
        <authorList>
            <person name="Li Y."/>
        </authorList>
    </citation>
    <scope>NUCLEOTIDE SEQUENCE [LARGE SCALE GENOMIC DNA]</scope>
    <source>
        <strain evidence="7 8">22-7</strain>
    </source>
</reference>
<sequence>MSFKQIGFIGLGAMGLPMAKNLIKNGFELHIIAHKNREPVEELKNEGATEHNSLSDLARSAEVLISILPTDREMEGVLLSKDVLENLSEDSLLIEMTSGTPEMMKKVSEAYGKKGIEVLDAPVSGGTAGAEQGTLTVMTGGDDEVLDRVRPVLDAMAKNIFLVGGIGAGKGIKAINQMLAGIHMTATAEALALAEKLEIDKENIKEVIGTSSGASWMLMNKIDPVSEEQFEPGFKHKLMRKDLNIAVSEAKGLNLPVASLVLDMFEKSEDSFGELDFSAISKTYRND</sequence>
<evidence type="ECO:0000256" key="1">
    <source>
        <dbReference type="ARBA" id="ARBA00009080"/>
    </source>
</evidence>
<dbReference type="Proteomes" id="UP000239047">
    <property type="component" value="Unassembled WGS sequence"/>
</dbReference>
<gene>
    <name evidence="7" type="ORF">C4B60_12610</name>
</gene>
<comment type="caution">
    <text evidence="7">The sequence shown here is derived from an EMBL/GenBank/DDBJ whole genome shotgun (WGS) entry which is preliminary data.</text>
</comment>
<dbReference type="Pfam" id="PF14833">
    <property type="entry name" value="NAD_binding_11"/>
    <property type="match status" value="1"/>
</dbReference>
<dbReference type="Gene3D" id="1.10.1040.10">
    <property type="entry name" value="N-(1-d-carboxylethyl)-l-norvaline Dehydrogenase, domain 2"/>
    <property type="match status" value="1"/>
</dbReference>
<keyword evidence="2" id="KW-0560">Oxidoreductase</keyword>
<dbReference type="Gene3D" id="3.40.50.720">
    <property type="entry name" value="NAD(P)-binding Rossmann-like Domain"/>
    <property type="match status" value="1"/>
</dbReference>
<feature type="domain" description="6-phosphogluconate dehydrogenase NADP-binding" evidence="5">
    <location>
        <begin position="5"/>
        <end position="164"/>
    </location>
</feature>
<dbReference type="InterPro" id="IPR006115">
    <property type="entry name" value="6PGDH_NADP-bd"/>
</dbReference>
<accession>A0A2S5GBM5</accession>
<dbReference type="EMBL" id="PREZ01000004">
    <property type="protein sequence ID" value="PPA70410.1"/>
    <property type="molecule type" value="Genomic_DNA"/>
</dbReference>
<feature type="domain" description="3-hydroxyisobutyrate dehydrogenase-like NAD-binding" evidence="6">
    <location>
        <begin position="167"/>
        <end position="283"/>
    </location>
</feature>
<dbReference type="Pfam" id="PF03446">
    <property type="entry name" value="NAD_binding_2"/>
    <property type="match status" value="1"/>
</dbReference>
<evidence type="ECO:0000256" key="3">
    <source>
        <dbReference type="ARBA" id="ARBA00023027"/>
    </source>
</evidence>
<evidence type="ECO:0000259" key="5">
    <source>
        <dbReference type="Pfam" id="PF03446"/>
    </source>
</evidence>
<dbReference type="GO" id="GO:0016054">
    <property type="term" value="P:organic acid catabolic process"/>
    <property type="evidence" value="ECO:0007669"/>
    <property type="project" value="UniProtKB-ARBA"/>
</dbReference>
<dbReference type="InterPro" id="IPR029154">
    <property type="entry name" value="HIBADH-like_NADP-bd"/>
</dbReference>
<comment type="similarity">
    <text evidence="1">Belongs to the HIBADH-related family.</text>
</comment>
<dbReference type="PANTHER" id="PTHR43060:SF15">
    <property type="entry name" value="3-HYDROXYISOBUTYRATE DEHYDROGENASE-LIKE 1, MITOCHONDRIAL-RELATED"/>
    <property type="match status" value="1"/>
</dbReference>
<keyword evidence="8" id="KW-1185">Reference proteome</keyword>
<evidence type="ECO:0000256" key="4">
    <source>
        <dbReference type="PIRSR" id="PIRSR000103-1"/>
    </source>
</evidence>
<dbReference type="PANTHER" id="PTHR43060">
    <property type="entry name" value="3-HYDROXYISOBUTYRATE DEHYDROGENASE-LIKE 1, MITOCHONDRIAL-RELATED"/>
    <property type="match status" value="1"/>
</dbReference>
<protein>
    <submittedName>
        <fullName evidence="7">NAD(P)-dependent oxidoreductase</fullName>
    </submittedName>
</protein>
<evidence type="ECO:0000313" key="7">
    <source>
        <dbReference type="EMBL" id="PPA70410.1"/>
    </source>
</evidence>
<dbReference type="OrthoDB" id="9786703at2"/>
<dbReference type="InterPro" id="IPR002204">
    <property type="entry name" value="3-OH-isobutyrate_DH-rel_CS"/>
</dbReference>
<dbReference type="GO" id="GO:0051287">
    <property type="term" value="F:NAD binding"/>
    <property type="evidence" value="ECO:0007669"/>
    <property type="project" value="InterPro"/>
</dbReference>
<dbReference type="InterPro" id="IPR008927">
    <property type="entry name" value="6-PGluconate_DH-like_C_sf"/>
</dbReference>
<evidence type="ECO:0000313" key="8">
    <source>
        <dbReference type="Proteomes" id="UP000239047"/>
    </source>
</evidence>
<dbReference type="SUPFAM" id="SSF51735">
    <property type="entry name" value="NAD(P)-binding Rossmann-fold domains"/>
    <property type="match status" value="1"/>
</dbReference>
<evidence type="ECO:0000259" key="6">
    <source>
        <dbReference type="Pfam" id="PF14833"/>
    </source>
</evidence>
<evidence type="ECO:0000256" key="2">
    <source>
        <dbReference type="ARBA" id="ARBA00023002"/>
    </source>
</evidence>
<dbReference type="SUPFAM" id="SSF48179">
    <property type="entry name" value="6-phosphogluconate dehydrogenase C-terminal domain-like"/>
    <property type="match status" value="1"/>
</dbReference>